<dbReference type="Pfam" id="PF02811">
    <property type="entry name" value="PHP"/>
    <property type="match status" value="1"/>
</dbReference>
<proteinExistence type="predicted"/>
<dbReference type="PANTHER" id="PTHR42924">
    <property type="entry name" value="EXONUCLEASE"/>
    <property type="match status" value="1"/>
</dbReference>
<name>A0ABV3C7M9_9ACTN</name>
<dbReference type="Proteomes" id="UP001551329">
    <property type="component" value="Unassembled WGS sequence"/>
</dbReference>
<dbReference type="PANTHER" id="PTHR42924:SF11">
    <property type="entry name" value="POLYMERASE_HISTIDINOL PHOSPHATASE N-TERMINAL DOMAIN-CONTAINING PROTEIN"/>
    <property type="match status" value="1"/>
</dbReference>
<keyword evidence="3" id="KW-1185">Reference proteome</keyword>
<reference evidence="2 3" key="1">
    <citation type="submission" date="2024-06" db="EMBL/GenBank/DDBJ databases">
        <title>The Natural Products Discovery Center: Release of the First 8490 Sequenced Strains for Exploring Actinobacteria Biosynthetic Diversity.</title>
        <authorList>
            <person name="Kalkreuter E."/>
            <person name="Kautsar S.A."/>
            <person name="Yang D."/>
            <person name="Bader C.D."/>
            <person name="Teijaro C.N."/>
            <person name="Fluegel L."/>
            <person name="Davis C.M."/>
            <person name="Simpson J.R."/>
            <person name="Lauterbach L."/>
            <person name="Steele A.D."/>
            <person name="Gui C."/>
            <person name="Meng S."/>
            <person name="Li G."/>
            <person name="Viehrig K."/>
            <person name="Ye F."/>
            <person name="Su P."/>
            <person name="Kiefer A.F."/>
            <person name="Nichols A."/>
            <person name="Cepeda A.J."/>
            <person name="Yan W."/>
            <person name="Fan B."/>
            <person name="Jiang Y."/>
            <person name="Adhikari A."/>
            <person name="Zheng C.-J."/>
            <person name="Schuster L."/>
            <person name="Cowan T.M."/>
            <person name="Smanski M.J."/>
            <person name="Chevrette M.G."/>
            <person name="De Carvalho L.P.S."/>
            <person name="Shen B."/>
        </authorList>
    </citation>
    <scope>NUCLEOTIDE SEQUENCE [LARGE SCALE GENOMIC DNA]</scope>
    <source>
        <strain evidence="2 3">NPDC045974</strain>
    </source>
</reference>
<evidence type="ECO:0000313" key="3">
    <source>
        <dbReference type="Proteomes" id="UP001551329"/>
    </source>
</evidence>
<organism evidence="2 3">
    <name type="scientific">Streptomyces narbonensis</name>
    <dbReference type="NCBI Taxonomy" id="67333"/>
    <lineage>
        <taxon>Bacteria</taxon>
        <taxon>Bacillati</taxon>
        <taxon>Actinomycetota</taxon>
        <taxon>Actinomycetes</taxon>
        <taxon>Kitasatosporales</taxon>
        <taxon>Streptomycetaceae</taxon>
        <taxon>Streptomyces</taxon>
    </lineage>
</organism>
<dbReference type="Gene3D" id="3.20.20.140">
    <property type="entry name" value="Metal-dependent hydrolases"/>
    <property type="match status" value="1"/>
</dbReference>
<dbReference type="RefSeq" id="WP_358474295.1">
    <property type="nucleotide sequence ID" value="NZ_JBEZAE010000004.1"/>
</dbReference>
<gene>
    <name evidence="2" type="ORF">AB0A88_09070</name>
</gene>
<dbReference type="SMART" id="SM00481">
    <property type="entry name" value="POLIIIAc"/>
    <property type="match status" value="1"/>
</dbReference>
<accession>A0ABV3C7M9</accession>
<dbReference type="InterPro" id="IPR052018">
    <property type="entry name" value="PHP_domain"/>
</dbReference>
<protein>
    <submittedName>
        <fullName evidence="2">PHP domain-containing protein</fullName>
    </submittedName>
</protein>
<feature type="domain" description="Polymerase/histidinol phosphatase N-terminal" evidence="1">
    <location>
        <begin position="12"/>
        <end position="87"/>
    </location>
</feature>
<dbReference type="EMBL" id="JBEZAE010000004">
    <property type="protein sequence ID" value="MEU7070280.1"/>
    <property type="molecule type" value="Genomic_DNA"/>
</dbReference>
<evidence type="ECO:0000313" key="2">
    <source>
        <dbReference type="EMBL" id="MEU7070280.1"/>
    </source>
</evidence>
<dbReference type="InterPro" id="IPR016195">
    <property type="entry name" value="Pol/histidinol_Pase-like"/>
</dbReference>
<sequence>MGRTSGYRWLAGDHHVHTQYSGDGKYRVVDQVRQGRAHGLRWLVITDHGGTTHAKLGVDKVRPDIVRAREEYPDMLVFQGLEWNVPAAEHATVFVHPGREEATVLKEFETAYDGWVTGTTAVADAHKELALAGLGFLADALEDGRVEDVLFLVNHPSRRGLDAPRDIRNWRDAQPHIAVGMEGAPGHQAAGLPASRGPGRHRGHYGANPGPGSYSLYPPESYRTFGGFDWMTATVGGLWDSMLAEGRPWWITVNSDSHDVMGDTSVRGPGSDFAGDGRHADPVYGAEPNRVTGDHWPGQYSRTHVGAAAFSYQAVMDGLRAGRVWVDHGGLLSGLHARLRAGDRTAGLGETLTVRRGEHVDLVVDVTPATAPNWTGKVPGLARVDVVQGDVTGTPGDPDAFRAPDTRVVRSFEVDGSAGTVRLTHPLGRLDRPVYVRLRGTDGNRGATGLHGAAVDPHGPAVDVQGDVDPWQDLWFYSNPMWVVPSDRPL</sequence>
<dbReference type="InterPro" id="IPR004013">
    <property type="entry name" value="PHP_dom"/>
</dbReference>
<dbReference type="SUPFAM" id="SSF89550">
    <property type="entry name" value="PHP domain-like"/>
    <property type="match status" value="1"/>
</dbReference>
<evidence type="ECO:0000259" key="1">
    <source>
        <dbReference type="SMART" id="SM00481"/>
    </source>
</evidence>
<comment type="caution">
    <text evidence="2">The sequence shown here is derived from an EMBL/GenBank/DDBJ whole genome shotgun (WGS) entry which is preliminary data.</text>
</comment>
<dbReference type="InterPro" id="IPR003141">
    <property type="entry name" value="Pol/His_phosphatase_N"/>
</dbReference>